<dbReference type="SUPFAM" id="SSF52096">
    <property type="entry name" value="ClpP/crotonase"/>
    <property type="match status" value="1"/>
</dbReference>
<keyword evidence="3" id="KW-1185">Reference proteome</keyword>
<evidence type="ECO:0000313" key="2">
    <source>
        <dbReference type="EMBL" id="RPA57353.1"/>
    </source>
</evidence>
<gene>
    <name evidence="2" type="ORF">EF294_18920</name>
</gene>
<dbReference type="PANTHER" id="PTHR42964">
    <property type="entry name" value="ENOYL-COA HYDRATASE"/>
    <property type="match status" value="1"/>
</dbReference>
<dbReference type="RefSeq" id="WP_123932478.1">
    <property type="nucleotide sequence ID" value="NZ_JBPSDP010000018.1"/>
</dbReference>
<keyword evidence="2" id="KW-0413">Isomerase</keyword>
<dbReference type="PANTHER" id="PTHR42964:SF1">
    <property type="entry name" value="POLYKETIDE BIOSYNTHESIS ENOYL-COA HYDRATASE PKSH-RELATED"/>
    <property type="match status" value="1"/>
</dbReference>
<sequence length="272" mass="27825">MPDAGTAAAATTAPVLYAVADGIARIRLNRPEAANGMNVELLRALHEAILAAHADPGVRVVVLSGEGRNFCAGGDVKTFAAKGEALPDYLREATAWLQLATAALIALKAPVITKIHGFAAGGGGFGLTCASDIVVAAESAKLFSGAVRVGMAPDGGTTVTLTQLVGLRRAMDILLTNPTLSATQAKELGIVSRVVPDAELDAAVDDLADELAAAAPRALSETKRLVWDGVGATVAAQLPDEARTVSELSGTADSREGLAAVIERRAPRFTGR</sequence>
<comment type="caution">
    <text evidence="2">The sequence shown here is derived from an EMBL/GenBank/DDBJ whole genome shotgun (WGS) entry which is preliminary data.</text>
</comment>
<reference evidence="2 3" key="1">
    <citation type="submission" date="2018-11" db="EMBL/GenBank/DDBJ databases">
        <title>Draft genome sequence of Gordonia sp. RS15-1S isolated from rice stems.</title>
        <authorList>
            <person name="Muangham S."/>
        </authorList>
    </citation>
    <scope>NUCLEOTIDE SEQUENCE [LARGE SCALE GENOMIC DNA]</scope>
    <source>
        <strain evidence="2 3">RS15-1S</strain>
    </source>
</reference>
<dbReference type="Gene3D" id="3.90.226.10">
    <property type="entry name" value="2-enoyl-CoA Hydratase, Chain A, domain 1"/>
    <property type="match status" value="1"/>
</dbReference>
<accession>A0A3N4G342</accession>
<protein>
    <submittedName>
        <fullName evidence="2">Enoyl-CoA hydratase/isomerase family protein</fullName>
    </submittedName>
</protein>
<organism evidence="2 3">
    <name type="scientific">Gordonia oryzae</name>
    <dbReference type="NCBI Taxonomy" id="2487349"/>
    <lineage>
        <taxon>Bacteria</taxon>
        <taxon>Bacillati</taxon>
        <taxon>Actinomycetota</taxon>
        <taxon>Actinomycetes</taxon>
        <taxon>Mycobacteriales</taxon>
        <taxon>Gordoniaceae</taxon>
        <taxon>Gordonia</taxon>
    </lineage>
</organism>
<dbReference type="InterPro" id="IPR051683">
    <property type="entry name" value="Enoyl-CoA_Hydratase/Isomerase"/>
</dbReference>
<evidence type="ECO:0000256" key="1">
    <source>
        <dbReference type="ARBA" id="ARBA00005254"/>
    </source>
</evidence>
<dbReference type="Proteomes" id="UP000267536">
    <property type="component" value="Unassembled WGS sequence"/>
</dbReference>
<proteinExistence type="inferred from homology"/>
<dbReference type="GO" id="GO:0016853">
    <property type="term" value="F:isomerase activity"/>
    <property type="evidence" value="ECO:0007669"/>
    <property type="project" value="UniProtKB-KW"/>
</dbReference>
<name>A0A3N4G342_9ACTN</name>
<dbReference type="AlphaFoldDB" id="A0A3N4G342"/>
<dbReference type="CDD" id="cd06558">
    <property type="entry name" value="crotonase-like"/>
    <property type="match status" value="1"/>
</dbReference>
<dbReference type="InterPro" id="IPR029045">
    <property type="entry name" value="ClpP/crotonase-like_dom_sf"/>
</dbReference>
<dbReference type="Pfam" id="PF00378">
    <property type="entry name" value="ECH_1"/>
    <property type="match status" value="1"/>
</dbReference>
<dbReference type="OrthoDB" id="8452484at2"/>
<evidence type="ECO:0000313" key="3">
    <source>
        <dbReference type="Proteomes" id="UP000267536"/>
    </source>
</evidence>
<dbReference type="EMBL" id="RKMH01000017">
    <property type="protein sequence ID" value="RPA57353.1"/>
    <property type="molecule type" value="Genomic_DNA"/>
</dbReference>
<comment type="similarity">
    <text evidence="1">Belongs to the enoyl-CoA hydratase/isomerase family.</text>
</comment>
<dbReference type="InterPro" id="IPR001753">
    <property type="entry name" value="Enoyl-CoA_hydra/iso"/>
</dbReference>